<organism evidence="9 10">
    <name type="scientific">Candidatus Chazhemtobacterium aquaticus</name>
    <dbReference type="NCBI Taxonomy" id="2715735"/>
    <lineage>
        <taxon>Bacteria</taxon>
        <taxon>Candidatus Chazhemtobacteraceae</taxon>
        <taxon>Candidatus Chazhemtobacterium</taxon>
    </lineage>
</organism>
<dbReference type="GO" id="GO:0010041">
    <property type="term" value="P:response to iron(III) ion"/>
    <property type="evidence" value="ECO:0007669"/>
    <property type="project" value="TreeGrafter"/>
</dbReference>
<feature type="transmembrane region" description="Helical" evidence="8">
    <location>
        <begin position="384"/>
        <end position="403"/>
    </location>
</feature>
<feature type="transmembrane region" description="Helical" evidence="8">
    <location>
        <begin position="131"/>
        <end position="150"/>
    </location>
</feature>
<keyword evidence="2" id="KW-1003">Cell membrane</keyword>
<evidence type="ECO:0000313" key="9">
    <source>
        <dbReference type="EMBL" id="QHO63483.1"/>
    </source>
</evidence>
<sequence length="576" mass="65714">MKLKNKSLLALLILTLLGFILRFTNLDQNPPALNWDEVSHGYNAFSILKTGKDEWGVAFPLIFRAFGDYKLPLYIYLTVIPVALFGLNAISVRLVSVLAGTLAIPGIYLLTRQLFPKVALNFKFKKRSVSLSLPFLAAFFLSLLPWHLFISRPALEANLGLTLFLFAVYFLLKFKDNPKHLLISSIFFSLTLHTYNTYRVLTPLFLFLYFLPKVKPSSIKRFLNKQQPRLLWLSLAVFFLSFSLVISQTLSGTGTARYQKLAILNDQTVFQIGEARQNSSLPPVLARLRHNRPLFFVEQFAHNYLNYFTPQFLYQSNGAQTQFAIPYKNLLTLNLTILAVLGFFVVIKHIKNSSHRLVLLLLALSPAAAAITASPPQALRPTPLIIPLTLLAALGFFVVVNLFSSRNWAKSAVAFILLVSFMSSSFSYLSTYWNSYRFEYSTSWQYGHQQLFEYLGKNQDQYDRIFITKYHGEPHIFYAFFMKLNPHLLQPGGDSLRFKQSDWYWTDRIGKVYFVNDWDIPYFSPAPAIPLESGDLIPTSNALLITSVEHLPSNTEIVELIEDLSGNIAFVVARFK</sequence>
<dbReference type="InterPro" id="IPR050297">
    <property type="entry name" value="LipidA_mod_glycosyltrf_83"/>
</dbReference>
<gene>
    <name evidence="9" type="ORF">MICH65_0502</name>
</gene>
<dbReference type="GO" id="GO:0016763">
    <property type="term" value="F:pentosyltransferase activity"/>
    <property type="evidence" value="ECO:0007669"/>
    <property type="project" value="TreeGrafter"/>
</dbReference>
<evidence type="ECO:0000256" key="2">
    <source>
        <dbReference type="ARBA" id="ARBA00022475"/>
    </source>
</evidence>
<proteinExistence type="predicted"/>
<keyword evidence="6 8" id="KW-1133">Transmembrane helix</keyword>
<keyword evidence="10" id="KW-1185">Reference proteome</keyword>
<protein>
    <recommendedName>
        <fullName evidence="11">Glycosyltransferase RgtA/B/C/D-like domain-containing protein</fullName>
    </recommendedName>
</protein>
<feature type="transmembrane region" description="Helical" evidence="8">
    <location>
        <begin position="230"/>
        <end position="250"/>
    </location>
</feature>
<evidence type="ECO:0008006" key="11">
    <source>
        <dbReference type="Google" id="ProtNLM"/>
    </source>
</evidence>
<evidence type="ECO:0000313" key="10">
    <source>
        <dbReference type="Proteomes" id="UP000463983"/>
    </source>
</evidence>
<keyword evidence="3" id="KW-0328">Glycosyltransferase</keyword>
<keyword evidence="5 8" id="KW-0812">Transmembrane</keyword>
<dbReference type="GO" id="GO:0005886">
    <property type="term" value="C:plasma membrane"/>
    <property type="evidence" value="ECO:0007669"/>
    <property type="project" value="UniProtKB-SubCell"/>
</dbReference>
<name>A0A857N827_9BACT</name>
<feature type="transmembrane region" description="Helical" evidence="8">
    <location>
        <begin position="94"/>
        <end position="111"/>
    </location>
</feature>
<dbReference type="AlphaFoldDB" id="A0A857N827"/>
<dbReference type="EMBL" id="CP047901">
    <property type="protein sequence ID" value="QHO63483.1"/>
    <property type="molecule type" value="Genomic_DNA"/>
</dbReference>
<comment type="subcellular location">
    <subcellularLocation>
        <location evidence="1">Cell membrane</location>
        <topology evidence="1">Multi-pass membrane protein</topology>
    </subcellularLocation>
</comment>
<dbReference type="KEGG" id="caqa:MICH65_0502"/>
<evidence type="ECO:0000256" key="4">
    <source>
        <dbReference type="ARBA" id="ARBA00022679"/>
    </source>
</evidence>
<reference evidence="10" key="1">
    <citation type="journal article" date="2020" name="Microorganisms">
        <title>Complete Genome of a Member of a New Bacterial Lineage in the Microgenomates Group Reveals an Unusual Nucleotide Composition Disparity Between Two Strands of DNA and Limited Metabolic Potential.</title>
        <authorList>
            <person name="Kadnikov V.V."/>
            <person name="Mardanov A.V."/>
            <person name="Beletsky A.V."/>
            <person name="Karnachuk O.V."/>
            <person name="Ravin N.V."/>
        </authorList>
    </citation>
    <scope>NUCLEOTIDE SEQUENCE [LARGE SCALE GENOMIC DNA]</scope>
</reference>
<feature type="transmembrane region" description="Helical" evidence="8">
    <location>
        <begin position="357"/>
        <end position="378"/>
    </location>
</feature>
<dbReference type="PANTHER" id="PTHR33908:SF3">
    <property type="entry name" value="UNDECAPRENYL PHOSPHATE-ALPHA-4-AMINO-4-DEOXY-L-ARABINOSE ARABINOSYL TRANSFERASE"/>
    <property type="match status" value="1"/>
</dbReference>
<evidence type="ECO:0000256" key="5">
    <source>
        <dbReference type="ARBA" id="ARBA00022692"/>
    </source>
</evidence>
<accession>A0A857N827</accession>
<dbReference type="RefSeq" id="WP_161931863.1">
    <property type="nucleotide sequence ID" value="NZ_CP047901.1"/>
</dbReference>
<feature type="transmembrane region" description="Helical" evidence="8">
    <location>
        <begin position="412"/>
        <end position="433"/>
    </location>
</feature>
<dbReference type="PANTHER" id="PTHR33908">
    <property type="entry name" value="MANNOSYLTRANSFERASE YKCB-RELATED"/>
    <property type="match status" value="1"/>
</dbReference>
<evidence type="ECO:0000256" key="3">
    <source>
        <dbReference type="ARBA" id="ARBA00022676"/>
    </source>
</evidence>
<evidence type="ECO:0000256" key="8">
    <source>
        <dbReference type="SAM" id="Phobius"/>
    </source>
</evidence>
<evidence type="ECO:0000256" key="6">
    <source>
        <dbReference type="ARBA" id="ARBA00022989"/>
    </source>
</evidence>
<evidence type="ECO:0000256" key="7">
    <source>
        <dbReference type="ARBA" id="ARBA00023136"/>
    </source>
</evidence>
<dbReference type="GO" id="GO:0009103">
    <property type="term" value="P:lipopolysaccharide biosynthetic process"/>
    <property type="evidence" value="ECO:0007669"/>
    <property type="project" value="UniProtKB-ARBA"/>
</dbReference>
<feature type="transmembrane region" description="Helical" evidence="8">
    <location>
        <begin position="157"/>
        <end position="174"/>
    </location>
</feature>
<keyword evidence="4" id="KW-0808">Transferase</keyword>
<feature type="transmembrane region" description="Helical" evidence="8">
    <location>
        <begin position="186"/>
        <end position="210"/>
    </location>
</feature>
<keyword evidence="7 8" id="KW-0472">Membrane</keyword>
<feature type="transmembrane region" description="Helical" evidence="8">
    <location>
        <begin position="330"/>
        <end position="350"/>
    </location>
</feature>
<dbReference type="Proteomes" id="UP000463983">
    <property type="component" value="Chromosome"/>
</dbReference>
<evidence type="ECO:0000256" key="1">
    <source>
        <dbReference type="ARBA" id="ARBA00004651"/>
    </source>
</evidence>
<feature type="transmembrane region" description="Helical" evidence="8">
    <location>
        <begin position="71"/>
        <end position="87"/>
    </location>
</feature>